<dbReference type="InterPro" id="IPR028154">
    <property type="entry name" value="AMP-dep_Lig_C"/>
</dbReference>
<dbReference type="Gene3D" id="3.30.300.30">
    <property type="match status" value="1"/>
</dbReference>
<keyword evidence="3 9" id="KW-0547">Nucleotide-binding</keyword>
<evidence type="ECO:0000259" key="11">
    <source>
        <dbReference type="Pfam" id="PF14535"/>
    </source>
</evidence>
<evidence type="ECO:0000313" key="13">
    <source>
        <dbReference type="Proteomes" id="UP000019184"/>
    </source>
</evidence>
<accession>A0A7U7GDM5</accession>
<dbReference type="OrthoDB" id="580775at2"/>
<dbReference type="GO" id="GO:0010124">
    <property type="term" value="P:phenylacetate catabolic process"/>
    <property type="evidence" value="ECO:0007669"/>
    <property type="project" value="UniProtKB-UniRule"/>
</dbReference>
<dbReference type="FunFam" id="3.40.50.12780:FF:000016">
    <property type="entry name" value="Phenylacetate-coenzyme A ligase"/>
    <property type="match status" value="1"/>
</dbReference>
<dbReference type="AlphaFoldDB" id="A0A7U7GDM5"/>
<protein>
    <recommendedName>
        <fullName evidence="7 9">Phenylacetate-coenzyme A ligase</fullName>
        <ecNumber evidence="6 9">6.2.1.30</ecNumber>
    </recommendedName>
    <alternativeName>
        <fullName evidence="8 9">Phenylacetyl-CoA ligase</fullName>
    </alternativeName>
</protein>
<reference evidence="12 13" key="1">
    <citation type="journal article" date="2014" name="ISME J.">
        <title>Candidatus Competibacter-lineage genomes retrieved from metagenomes reveal functional metabolic diversity.</title>
        <authorList>
            <person name="McIlroy S.J."/>
            <person name="Albertsen M."/>
            <person name="Andresen E.K."/>
            <person name="Saunders A.M."/>
            <person name="Kristiansen R."/>
            <person name="Stokholm-Bjerregaard M."/>
            <person name="Nielsen K.L."/>
            <person name="Nielsen P.H."/>
        </authorList>
    </citation>
    <scope>NUCLEOTIDE SEQUENCE [LARGE SCALE GENOMIC DNA]</scope>
    <source>
        <strain evidence="12 13">Run_B_J11</strain>
    </source>
</reference>
<evidence type="ECO:0000256" key="2">
    <source>
        <dbReference type="ARBA" id="ARBA00022598"/>
    </source>
</evidence>
<comment type="similarity">
    <text evidence="5 9">Belongs to the phenylacetyl-CoA ligase family.</text>
</comment>
<organism evidence="12 13">
    <name type="scientific">Candidatus Contendobacter odensis Run_B_J11</name>
    <dbReference type="NCBI Taxonomy" id="1400861"/>
    <lineage>
        <taxon>Bacteria</taxon>
        <taxon>Pseudomonadati</taxon>
        <taxon>Pseudomonadota</taxon>
        <taxon>Gammaproteobacteria</taxon>
        <taxon>Candidatus Competibacteraceae</taxon>
        <taxon>Candidatus Contendibacter</taxon>
    </lineage>
</organism>
<dbReference type="SUPFAM" id="SSF56801">
    <property type="entry name" value="Acetyl-CoA synthetase-like"/>
    <property type="match status" value="1"/>
</dbReference>
<gene>
    <name evidence="12" type="primary">paaK</name>
    <name evidence="12" type="ORF">BN874_460043</name>
</gene>
<dbReference type="CDD" id="cd05913">
    <property type="entry name" value="PaaK"/>
    <property type="match status" value="1"/>
</dbReference>
<evidence type="ECO:0000256" key="5">
    <source>
        <dbReference type="ARBA" id="ARBA00061566"/>
    </source>
</evidence>
<evidence type="ECO:0000256" key="9">
    <source>
        <dbReference type="PIRNR" id="PIRNR006444"/>
    </source>
</evidence>
<keyword evidence="13" id="KW-1185">Reference proteome</keyword>
<dbReference type="RefSeq" id="WP_154724965.1">
    <property type="nucleotide sequence ID" value="NZ_CBTK010000261.1"/>
</dbReference>
<dbReference type="InterPro" id="IPR045851">
    <property type="entry name" value="AMP-bd_C_sf"/>
</dbReference>
<dbReference type="PANTHER" id="PTHR43439:SF1">
    <property type="entry name" value="PHENYLACETATE-COENZYME A LIGASE"/>
    <property type="match status" value="1"/>
</dbReference>
<sequence>MILDVEQETLPREDLQELQLRRLRATVERCYHAVKYYRDAMDGLGVKPRHIQSLADVRLLPFTKKENLRENYPFGMFAVPTDQVVRIHASSGTTGKPTVVGYTRRDIRTWARLMARSLAAAGMRAGDRLHNAYGYGLFTGGLGLHYGAEELGVMVTPISGGQTQRQIMLIQDFEPTGLSCTPSYALNLAETADHMNVDLRKQSLKVGIFGAEPWTEEMRYELESRLGIQAVDIYGLSEVIGPGVAIECLEAKNGLHVFEDHFLIEAVDVNTGQPIPYGEAGEIVITSLTKEAFPVIRYRTRDVSVLDPAPCRCGRTHVRMKRVTGRTDDMLIIRGVNVFPSQVEAILMQTETLSPFYQLEITREGNLDLLTVNVEGSPPLVGQGQEAMDRVAHKAQKDIKDFIGVTAKVIVRRTSELPRSEGKAVRVIDHRKQAK</sequence>
<dbReference type="PANTHER" id="PTHR43439">
    <property type="entry name" value="PHENYLACETATE-COENZYME A LIGASE"/>
    <property type="match status" value="1"/>
</dbReference>
<proteinExistence type="inferred from homology"/>
<keyword evidence="2 9" id="KW-0436">Ligase</keyword>
<dbReference type="PIRSF" id="PIRSF006444">
    <property type="entry name" value="PaaK"/>
    <property type="match status" value="1"/>
</dbReference>
<dbReference type="InterPro" id="IPR011880">
    <property type="entry name" value="PA_CoA_ligase"/>
</dbReference>
<dbReference type="EMBL" id="CBTK010000261">
    <property type="protein sequence ID" value="CDH46422.1"/>
    <property type="molecule type" value="Genomic_DNA"/>
</dbReference>
<comment type="pathway">
    <text evidence="4 9">Aromatic compound metabolism; phenylacetate degradation.</text>
</comment>
<comment type="function">
    <text evidence="9">Catalyzes the activation of phenylacetic acid (PA) to phenylacetyl-CoA (PA-CoA).</text>
</comment>
<dbReference type="EC" id="6.2.1.30" evidence="6 9"/>
<evidence type="ECO:0000256" key="4">
    <source>
        <dbReference type="ARBA" id="ARBA00060591"/>
    </source>
</evidence>
<comment type="catalytic activity">
    <reaction evidence="9">
        <text>2-phenylacetate + ATP + CoA = phenylacetyl-CoA + AMP + diphosphate</text>
        <dbReference type="Rhea" id="RHEA:20956"/>
        <dbReference type="ChEBI" id="CHEBI:18401"/>
        <dbReference type="ChEBI" id="CHEBI:30616"/>
        <dbReference type="ChEBI" id="CHEBI:33019"/>
        <dbReference type="ChEBI" id="CHEBI:57287"/>
        <dbReference type="ChEBI" id="CHEBI:57390"/>
        <dbReference type="ChEBI" id="CHEBI:456215"/>
        <dbReference type="EC" id="6.2.1.30"/>
    </reaction>
</comment>
<comment type="subunit">
    <text evidence="1">Monomer.</text>
</comment>
<evidence type="ECO:0000256" key="6">
    <source>
        <dbReference type="ARBA" id="ARBA00066629"/>
    </source>
</evidence>
<dbReference type="InterPro" id="IPR000873">
    <property type="entry name" value="AMP-dep_synth/lig_dom"/>
</dbReference>
<dbReference type="Proteomes" id="UP000019184">
    <property type="component" value="Unassembled WGS sequence"/>
</dbReference>
<dbReference type="GO" id="GO:0047475">
    <property type="term" value="F:phenylacetate-CoA ligase activity"/>
    <property type="evidence" value="ECO:0007669"/>
    <property type="project" value="UniProtKB-EC"/>
</dbReference>
<dbReference type="Pfam" id="PF00501">
    <property type="entry name" value="AMP-binding"/>
    <property type="match status" value="1"/>
</dbReference>
<evidence type="ECO:0000256" key="7">
    <source>
        <dbReference type="ARBA" id="ARBA00068695"/>
    </source>
</evidence>
<feature type="domain" description="AMP-dependent synthetase/ligase" evidence="10">
    <location>
        <begin position="79"/>
        <end position="286"/>
    </location>
</feature>
<name>A0A7U7GDM5_9GAMM</name>
<comment type="caution">
    <text evidence="12">The sequence shown here is derived from an EMBL/GenBank/DDBJ whole genome shotgun (WGS) entry which is preliminary data.</text>
</comment>
<evidence type="ECO:0000256" key="3">
    <source>
        <dbReference type="ARBA" id="ARBA00022741"/>
    </source>
</evidence>
<dbReference type="GO" id="GO:0000166">
    <property type="term" value="F:nucleotide binding"/>
    <property type="evidence" value="ECO:0007669"/>
    <property type="project" value="UniProtKB-KW"/>
</dbReference>
<evidence type="ECO:0000256" key="8">
    <source>
        <dbReference type="ARBA" id="ARBA00075111"/>
    </source>
</evidence>
<dbReference type="UniPathway" id="UPA00930"/>
<dbReference type="InterPro" id="IPR042099">
    <property type="entry name" value="ANL_N_sf"/>
</dbReference>
<dbReference type="Gene3D" id="3.40.50.12780">
    <property type="entry name" value="N-terminal domain of ligase-like"/>
    <property type="match status" value="1"/>
</dbReference>
<evidence type="ECO:0000259" key="10">
    <source>
        <dbReference type="Pfam" id="PF00501"/>
    </source>
</evidence>
<dbReference type="Pfam" id="PF14535">
    <property type="entry name" value="AMP-binding_C_2"/>
    <property type="match status" value="1"/>
</dbReference>
<evidence type="ECO:0000256" key="1">
    <source>
        <dbReference type="ARBA" id="ARBA00011245"/>
    </source>
</evidence>
<dbReference type="InterPro" id="IPR051414">
    <property type="entry name" value="Adenylate-forming_Reductase"/>
</dbReference>
<evidence type="ECO:0000313" key="12">
    <source>
        <dbReference type="EMBL" id="CDH46422.1"/>
    </source>
</evidence>
<feature type="domain" description="AMP-dependent ligase C-terminal" evidence="11">
    <location>
        <begin position="335"/>
        <end position="431"/>
    </location>
</feature>